<evidence type="ECO:0000313" key="2">
    <source>
        <dbReference type="Proteomes" id="UP000243232"/>
    </source>
</evidence>
<dbReference type="EMBL" id="LT629785">
    <property type="protein sequence ID" value="SDT99205.1"/>
    <property type="molecule type" value="Genomic_DNA"/>
</dbReference>
<protein>
    <submittedName>
        <fullName evidence="1">Uncharacterized protein</fullName>
    </submittedName>
</protein>
<gene>
    <name evidence="1" type="ORF">SAMN05216296_1117</name>
</gene>
<dbReference type="AlphaFoldDB" id="A0A1H2EVU8"/>
<keyword evidence="2" id="KW-1185">Reference proteome</keyword>
<evidence type="ECO:0000313" key="1">
    <source>
        <dbReference type="EMBL" id="SDT99205.1"/>
    </source>
</evidence>
<accession>A0A1H2EVU8</accession>
<organism evidence="1 2">
    <name type="scientific">Pseudomonas pohangensis</name>
    <dbReference type="NCBI Taxonomy" id="364197"/>
    <lineage>
        <taxon>Bacteria</taxon>
        <taxon>Pseudomonadati</taxon>
        <taxon>Pseudomonadota</taxon>
        <taxon>Gammaproteobacteria</taxon>
        <taxon>Pseudomonadales</taxon>
        <taxon>Pseudomonadaceae</taxon>
        <taxon>Pseudomonas</taxon>
    </lineage>
</organism>
<name>A0A1H2EVU8_9PSED</name>
<reference evidence="2" key="1">
    <citation type="submission" date="2016-10" db="EMBL/GenBank/DDBJ databases">
        <authorList>
            <person name="Varghese N."/>
            <person name="Submissions S."/>
        </authorList>
    </citation>
    <scope>NUCLEOTIDE SEQUENCE [LARGE SCALE GENOMIC DNA]</scope>
    <source>
        <strain evidence="2">DSM 17875</strain>
    </source>
</reference>
<proteinExistence type="predicted"/>
<dbReference type="Proteomes" id="UP000243232">
    <property type="component" value="Chromosome I"/>
</dbReference>
<sequence length="161" mass="18274">MLSMTMHTPLDGLGLRQLYACYGNLPAVPALHRRGSWRAVFIGPWWLRLSAAPAIALSGMPGWYGKRFATPESAVNLLRSDQGLREVLSMRCDQRASWHDGRPCAALAYASRARWPWRRVRDELRQLDDEHWLCMTYVDLPLLRRLGCPFLLVRDAAGQAG</sequence>